<sequence>MAASFYIYLTGLLCLLLVVVVLPKPENKLIGENLTQEIDTNNGSKVRIIFIASLLAMMLFFVGFVTLPLYLPEVFGFTESEIGYLMAFISLIAIITASQMPKMVKVFGDSKVVALGFLC</sequence>
<keyword evidence="1" id="KW-1133">Transmembrane helix</keyword>
<keyword evidence="1" id="KW-0472">Membrane</keyword>
<protein>
    <recommendedName>
        <fullName evidence="4">MFS transporter</fullName>
    </recommendedName>
</protein>
<dbReference type="Proteomes" id="UP000670776">
    <property type="component" value="Unassembled WGS sequence"/>
</dbReference>
<evidence type="ECO:0000313" key="2">
    <source>
        <dbReference type="EMBL" id="MBP0904976.1"/>
    </source>
</evidence>
<dbReference type="InterPro" id="IPR036259">
    <property type="entry name" value="MFS_trans_sf"/>
</dbReference>
<dbReference type="RefSeq" id="WP_209655867.1">
    <property type="nucleotide sequence ID" value="NZ_JAGJCB010000015.1"/>
</dbReference>
<organism evidence="2 3">
    <name type="scientific">Mariniflexile gromovii</name>
    <dbReference type="NCBI Taxonomy" id="362523"/>
    <lineage>
        <taxon>Bacteria</taxon>
        <taxon>Pseudomonadati</taxon>
        <taxon>Bacteroidota</taxon>
        <taxon>Flavobacteriia</taxon>
        <taxon>Flavobacteriales</taxon>
        <taxon>Flavobacteriaceae</taxon>
        <taxon>Mariniflexile</taxon>
    </lineage>
</organism>
<dbReference type="Gene3D" id="1.20.1250.20">
    <property type="entry name" value="MFS general substrate transporter like domains"/>
    <property type="match status" value="1"/>
</dbReference>
<evidence type="ECO:0000313" key="3">
    <source>
        <dbReference type="Proteomes" id="UP000670776"/>
    </source>
</evidence>
<dbReference type="SUPFAM" id="SSF103473">
    <property type="entry name" value="MFS general substrate transporter"/>
    <property type="match status" value="1"/>
</dbReference>
<feature type="transmembrane region" description="Helical" evidence="1">
    <location>
        <begin position="82"/>
        <end position="101"/>
    </location>
</feature>
<name>A0ABS4BY79_9FLAO</name>
<comment type="caution">
    <text evidence="2">The sequence shown here is derived from an EMBL/GenBank/DDBJ whole genome shotgun (WGS) entry which is preliminary data.</text>
</comment>
<keyword evidence="1" id="KW-0812">Transmembrane</keyword>
<evidence type="ECO:0000256" key="1">
    <source>
        <dbReference type="SAM" id="Phobius"/>
    </source>
</evidence>
<accession>A0ABS4BY79</accession>
<feature type="transmembrane region" description="Helical" evidence="1">
    <location>
        <begin position="6"/>
        <end position="25"/>
    </location>
</feature>
<gene>
    <name evidence="2" type="ORF">J8H85_14145</name>
</gene>
<reference evidence="2 3" key="1">
    <citation type="submission" date="2021-04" db="EMBL/GenBank/DDBJ databases">
        <title>Mariniflexile gromovii gen. nov., sp. nov., a gliding bacterium isolated from the sea urchin Strongylocentrotus intermedius.</title>
        <authorList>
            <person name="Ko S."/>
            <person name="Le V."/>
            <person name="Ahn C.-Y."/>
            <person name="Oh H.-M."/>
        </authorList>
    </citation>
    <scope>NUCLEOTIDE SEQUENCE [LARGE SCALE GENOMIC DNA]</scope>
    <source>
        <strain evidence="2 3">KCTC 12570</strain>
    </source>
</reference>
<dbReference type="EMBL" id="JAGJCB010000015">
    <property type="protein sequence ID" value="MBP0904976.1"/>
    <property type="molecule type" value="Genomic_DNA"/>
</dbReference>
<proteinExistence type="predicted"/>
<feature type="transmembrane region" description="Helical" evidence="1">
    <location>
        <begin position="46"/>
        <end position="70"/>
    </location>
</feature>
<evidence type="ECO:0008006" key="4">
    <source>
        <dbReference type="Google" id="ProtNLM"/>
    </source>
</evidence>
<keyword evidence="3" id="KW-1185">Reference proteome</keyword>